<dbReference type="Proteomes" id="UP001597326">
    <property type="component" value="Unassembled WGS sequence"/>
</dbReference>
<dbReference type="PANTHER" id="PTHR30290:SF83">
    <property type="entry name" value="ABC TRANSPORTER SUBSTRATE-BINDING PROTEIN"/>
    <property type="match status" value="1"/>
</dbReference>
<evidence type="ECO:0000313" key="3">
    <source>
        <dbReference type="EMBL" id="MFD1888817.1"/>
    </source>
</evidence>
<gene>
    <name evidence="3" type="ORF">ACFSCS_01280</name>
</gene>
<evidence type="ECO:0000313" key="4">
    <source>
        <dbReference type="Proteomes" id="UP001597326"/>
    </source>
</evidence>
<comment type="caution">
    <text evidence="3">The sequence shown here is derived from an EMBL/GenBank/DDBJ whole genome shotgun (WGS) entry which is preliminary data.</text>
</comment>
<evidence type="ECO:0000256" key="1">
    <source>
        <dbReference type="SAM" id="SignalP"/>
    </source>
</evidence>
<keyword evidence="4" id="KW-1185">Reference proteome</keyword>
<dbReference type="InterPro" id="IPR039424">
    <property type="entry name" value="SBP_5"/>
</dbReference>
<dbReference type="PIRSF" id="PIRSF002741">
    <property type="entry name" value="MppA"/>
    <property type="match status" value="1"/>
</dbReference>
<feature type="domain" description="Solute-binding protein family 5" evidence="2">
    <location>
        <begin position="90"/>
        <end position="473"/>
    </location>
</feature>
<feature type="signal peptide" evidence="1">
    <location>
        <begin position="1"/>
        <end position="18"/>
    </location>
</feature>
<accession>A0ABW4RR67</accession>
<dbReference type="Gene3D" id="3.40.190.10">
    <property type="entry name" value="Periplasmic binding protein-like II"/>
    <property type="match status" value="1"/>
</dbReference>
<dbReference type="EMBL" id="JBHUFZ010000003">
    <property type="protein sequence ID" value="MFD1888817.1"/>
    <property type="molecule type" value="Genomic_DNA"/>
</dbReference>
<dbReference type="PANTHER" id="PTHR30290">
    <property type="entry name" value="PERIPLASMIC BINDING COMPONENT OF ABC TRANSPORTER"/>
    <property type="match status" value="1"/>
</dbReference>
<dbReference type="SUPFAM" id="SSF53850">
    <property type="entry name" value="Periplasmic binding protein-like II"/>
    <property type="match status" value="1"/>
</dbReference>
<dbReference type="Pfam" id="PF00496">
    <property type="entry name" value="SBP_bac_5"/>
    <property type="match status" value="1"/>
</dbReference>
<protein>
    <submittedName>
        <fullName evidence="3">ABC transporter substrate-binding protein</fullName>
    </submittedName>
</protein>
<dbReference type="RefSeq" id="WP_343871898.1">
    <property type="nucleotide sequence ID" value="NZ_BAAAIX010000003.1"/>
</dbReference>
<dbReference type="Gene3D" id="3.10.105.10">
    <property type="entry name" value="Dipeptide-binding Protein, Domain 3"/>
    <property type="match status" value="1"/>
</dbReference>
<feature type="chain" id="PRO_5045339978" evidence="1">
    <location>
        <begin position="19"/>
        <end position="551"/>
    </location>
</feature>
<dbReference type="InterPro" id="IPR030678">
    <property type="entry name" value="Peptide/Ni-bd"/>
</dbReference>
<proteinExistence type="predicted"/>
<dbReference type="PROSITE" id="PS51257">
    <property type="entry name" value="PROKAR_LIPOPROTEIN"/>
    <property type="match status" value="1"/>
</dbReference>
<dbReference type="InterPro" id="IPR000914">
    <property type="entry name" value="SBP_5_dom"/>
</dbReference>
<dbReference type="CDD" id="cd00995">
    <property type="entry name" value="PBP2_NikA_DppA_OppA_like"/>
    <property type="match status" value="1"/>
</dbReference>
<keyword evidence="1" id="KW-0732">Signal</keyword>
<reference evidence="4" key="1">
    <citation type="journal article" date="2019" name="Int. J. Syst. Evol. Microbiol.">
        <title>The Global Catalogue of Microorganisms (GCM) 10K type strain sequencing project: providing services to taxonomists for standard genome sequencing and annotation.</title>
        <authorList>
            <consortium name="The Broad Institute Genomics Platform"/>
            <consortium name="The Broad Institute Genome Sequencing Center for Infectious Disease"/>
            <person name="Wu L."/>
            <person name="Ma J."/>
        </authorList>
    </citation>
    <scope>NUCLEOTIDE SEQUENCE [LARGE SCALE GENOMIC DNA]</scope>
    <source>
        <strain evidence="4">CAIM 431</strain>
    </source>
</reference>
<evidence type="ECO:0000259" key="2">
    <source>
        <dbReference type="Pfam" id="PF00496"/>
    </source>
</evidence>
<name>A0ABW4RR67_9ACTN</name>
<dbReference type="Gene3D" id="3.90.76.10">
    <property type="entry name" value="Dipeptide-binding Protein, Domain 1"/>
    <property type="match status" value="1"/>
</dbReference>
<organism evidence="3 4">
    <name type="scientific">Luteococcus peritonei</name>
    <dbReference type="NCBI Taxonomy" id="88874"/>
    <lineage>
        <taxon>Bacteria</taxon>
        <taxon>Bacillati</taxon>
        <taxon>Actinomycetota</taxon>
        <taxon>Actinomycetes</taxon>
        <taxon>Propionibacteriales</taxon>
        <taxon>Propionibacteriaceae</taxon>
        <taxon>Luteococcus</taxon>
    </lineage>
</organism>
<sequence>MRVSRSLAAAAMATVAFAATACGGSSSTPAASGSGSGDAAATKDGGAIIIRGCTPENPLLGSNTTEVCGGNVVDAVTAKLVRYNSETAAPENDIAESIETKDNKVFTVKIKPGYKFSDGTEVKAKNFVDAWNYAAYMPNGQQNGYFFEPVAGYADLQCSDEECKTKPKADKLSGLKVVDDHTFTITTSEPVSNLPVRLGYTAFSPQPDTFFTDPKSESFGKQPIGAGPFKVTSNTATEIVLEKNPEYAGSFKPHVDKVTYRIYNDAAAAYADLMADQIDFTDIIPSDQLANDQWKNTLGADRTQVRDSGVMQVLTFSPADEQLKGKPELRKAIARAIDRESITKQVFNGTRTPASSWVAPVVDGYKAGACGDSCTFDAAAAKTAYEAAGGYKGTFQISVNGDGGHKLWADAVCNQLKANLGMDCQVNITPDFKTLRTQIKAGELKGGFRGGWQMDYPSIENFLTPIYAKGAASNDAKYDNPAFDAKLKQAAAATTPEEANKLYQEAEAMLATDLPTAPLWSAATPVAWSTKVTNVKVTPFGTLDLSAISTK</sequence>